<feature type="transmembrane region" description="Helical" evidence="1">
    <location>
        <begin position="47"/>
        <end position="66"/>
    </location>
</feature>
<evidence type="ECO:0000313" key="4">
    <source>
        <dbReference type="Proteomes" id="UP000219331"/>
    </source>
</evidence>
<dbReference type="AlphaFoldDB" id="A0A285RQ59"/>
<feature type="transmembrane region" description="Helical" evidence="1">
    <location>
        <begin position="185"/>
        <end position="204"/>
    </location>
</feature>
<dbReference type="EMBL" id="OBML01000002">
    <property type="protein sequence ID" value="SOB95868.1"/>
    <property type="molecule type" value="Genomic_DNA"/>
</dbReference>
<dbReference type="InterPro" id="IPR007038">
    <property type="entry name" value="HupE_UreJ"/>
</dbReference>
<keyword evidence="2" id="KW-0732">Signal</keyword>
<feature type="transmembrane region" description="Helical" evidence="1">
    <location>
        <begin position="73"/>
        <end position="97"/>
    </location>
</feature>
<feature type="chain" id="PRO_5011454392" evidence="2">
    <location>
        <begin position="32"/>
        <end position="205"/>
    </location>
</feature>
<proteinExistence type="predicted"/>
<evidence type="ECO:0000256" key="2">
    <source>
        <dbReference type="SAM" id="SignalP"/>
    </source>
</evidence>
<dbReference type="RefSeq" id="WP_067222450.1">
    <property type="nucleotide sequence ID" value="NZ_MBQE01000004.1"/>
</dbReference>
<evidence type="ECO:0000256" key="1">
    <source>
        <dbReference type="SAM" id="Phobius"/>
    </source>
</evidence>
<name>A0A285RQ59_9HYPH</name>
<gene>
    <name evidence="3" type="ORF">SAMN05421512_10255</name>
</gene>
<keyword evidence="1" id="KW-0472">Membrane</keyword>
<feature type="transmembrane region" description="Helical" evidence="1">
    <location>
        <begin position="148"/>
        <end position="173"/>
    </location>
</feature>
<protein>
    <submittedName>
        <fullName evidence="3">Urease accessory protein</fullName>
    </submittedName>
</protein>
<sequence>MTRFTSTRLARTAALAATSATLALTATPALAHLNPGEHGSFAAGFSHPLFGADHILAMIAVGLWAWQIGGRAVALVPAAFVGTMLLGFVLALAGVSLPFVEPAILASVVALGLLVALAVRLPVAGSAAVVAAFALFHGHAHGGEIGAATQLAYGAGFALATALLHAAGIALGYGLGKLASSRGHTLTRVLGGLTALAGAALLIGG</sequence>
<reference evidence="3 4" key="1">
    <citation type="submission" date="2017-08" db="EMBL/GenBank/DDBJ databases">
        <authorList>
            <person name="de Groot N.N."/>
        </authorList>
    </citation>
    <scope>NUCLEOTIDE SEQUENCE [LARGE SCALE GENOMIC DNA]</scope>
    <source>
        <strain evidence="3 4">USBA 352</strain>
    </source>
</reference>
<organism evidence="3 4">
    <name type="scientific">Stappia indica</name>
    <dbReference type="NCBI Taxonomy" id="538381"/>
    <lineage>
        <taxon>Bacteria</taxon>
        <taxon>Pseudomonadati</taxon>
        <taxon>Pseudomonadota</taxon>
        <taxon>Alphaproteobacteria</taxon>
        <taxon>Hyphomicrobiales</taxon>
        <taxon>Stappiaceae</taxon>
        <taxon>Stappia</taxon>
    </lineage>
</organism>
<dbReference type="Proteomes" id="UP000219331">
    <property type="component" value="Unassembled WGS sequence"/>
</dbReference>
<dbReference type="STRING" id="538381.GCA_001696535_03451"/>
<feature type="transmembrane region" description="Helical" evidence="1">
    <location>
        <begin position="103"/>
        <end position="136"/>
    </location>
</feature>
<evidence type="ECO:0000313" key="3">
    <source>
        <dbReference type="EMBL" id="SOB95868.1"/>
    </source>
</evidence>
<accession>A0A285RQ59</accession>
<dbReference type="Pfam" id="PF04955">
    <property type="entry name" value="HupE_UreJ"/>
    <property type="match status" value="1"/>
</dbReference>
<dbReference type="OrthoDB" id="9808192at2"/>
<dbReference type="PIRSF" id="PIRSF016919">
    <property type="entry name" value="HupE_UreJ"/>
    <property type="match status" value="1"/>
</dbReference>
<keyword evidence="4" id="KW-1185">Reference proteome</keyword>
<feature type="signal peptide" evidence="2">
    <location>
        <begin position="1"/>
        <end position="31"/>
    </location>
</feature>
<keyword evidence="1" id="KW-0812">Transmembrane</keyword>
<keyword evidence="1" id="KW-1133">Transmembrane helix</keyword>